<dbReference type="EMBL" id="CP002824">
    <property type="protein sequence ID" value="AEG97140.1"/>
    <property type="molecule type" value="Genomic_DNA"/>
</dbReference>
<evidence type="ECO:0000313" key="1">
    <source>
        <dbReference type="EMBL" id="AEG97140.1"/>
    </source>
</evidence>
<evidence type="ECO:0000313" key="2">
    <source>
        <dbReference type="Proteomes" id="UP000008881"/>
    </source>
</evidence>
<protein>
    <recommendedName>
        <fullName evidence="3">Glucose uptake inhibitor SgrT</fullName>
    </recommendedName>
</protein>
<dbReference type="GeneID" id="93310405"/>
<dbReference type="GO" id="GO:0046325">
    <property type="term" value="P:negative regulation of D-glucose import"/>
    <property type="evidence" value="ECO:0007669"/>
    <property type="project" value="InterPro"/>
</dbReference>
<organism evidence="1 2">
    <name type="scientific">Klebsiella aerogenes (strain ATCC 13048 / DSM 30053 / CCUG 1429 / JCM 1235 / KCTC 2190 / NBRC 13534 / NCIMB 10102 / NCTC 10006 / CDC 819-56)</name>
    <name type="common">Enterobacter aerogenes</name>
    <dbReference type="NCBI Taxonomy" id="1028307"/>
    <lineage>
        <taxon>Bacteria</taxon>
        <taxon>Pseudomonadati</taxon>
        <taxon>Pseudomonadota</taxon>
        <taxon>Gammaproteobacteria</taxon>
        <taxon>Enterobacterales</taxon>
        <taxon>Enterobacteriaceae</taxon>
        <taxon>Klebsiella/Raoultella group</taxon>
        <taxon>Klebsiella</taxon>
    </lineage>
</organism>
<reference evidence="1 2" key="1">
    <citation type="journal article" date="2012" name="J. Bacteriol.">
        <title>Complete genome sequence of Enterobacter aerogenes KCTC 2190.</title>
        <authorList>
            <person name="Shin S.H."/>
            <person name="Kim S."/>
            <person name="Kim J.Y."/>
            <person name="Lee S."/>
            <person name="Um Y."/>
            <person name="Oh M.K."/>
            <person name="Kim Y.R."/>
            <person name="Lee J."/>
            <person name="Yang K.S."/>
        </authorList>
    </citation>
    <scope>NUCLEOTIDE SEQUENCE [LARGE SCALE GENOMIC DNA]</scope>
    <source>
        <strain evidence="1 2">KCTC 2190</strain>
    </source>
</reference>
<dbReference type="Proteomes" id="UP000008881">
    <property type="component" value="Chromosome"/>
</dbReference>
<dbReference type="KEGG" id="eae:EAE_11130"/>
<dbReference type="RefSeq" id="WP_015704385.1">
    <property type="nucleotide sequence ID" value="NC_015663.1"/>
</dbReference>
<accession>A0A0H3FNX6</accession>
<dbReference type="AlphaFoldDB" id="A0A0H3FNX6"/>
<proteinExistence type="predicted"/>
<gene>
    <name evidence="1" type="ordered locus">EAE_11130</name>
</gene>
<dbReference type="OrthoDB" id="6488438at2"/>
<dbReference type="Pfam" id="PF15894">
    <property type="entry name" value="SgrT"/>
    <property type="match status" value="1"/>
</dbReference>
<evidence type="ECO:0008006" key="3">
    <source>
        <dbReference type="Google" id="ProtNLM"/>
    </source>
</evidence>
<sequence length="50" mass="5859">MTRSTTKQFYQRYFSATQGASWLARQLAGRQQKMLEELMQWGVTSPTSDR</sequence>
<name>A0A0H3FNX6_KLEAK</name>
<dbReference type="eggNOG" id="ENOG5033GUC">
    <property type="taxonomic scope" value="Bacteria"/>
</dbReference>
<dbReference type="HOGENOM" id="CLU_209631_0_0_6"/>
<dbReference type="InterPro" id="IPR031767">
    <property type="entry name" value="SgrT"/>
</dbReference>
<keyword evidence="2" id="KW-1185">Reference proteome</keyword>